<dbReference type="Pfam" id="PF06013">
    <property type="entry name" value="WXG100"/>
    <property type="match status" value="1"/>
</dbReference>
<dbReference type="OrthoDB" id="4554345at2"/>
<evidence type="ECO:0000313" key="3">
    <source>
        <dbReference type="Proteomes" id="UP000185469"/>
    </source>
</evidence>
<sequence>MSNALFTTESSTMMTTAAQVDGVNAEVQGELGRLRGTVDGLAGSWQGQAKHAFDELMLRWDQAAVRLSGALGDISETIRANSRSFDAGEDAAVGDLHRVAAGGAGLLNL</sequence>
<dbReference type="EMBL" id="CP009248">
    <property type="protein sequence ID" value="APT90029.1"/>
    <property type="molecule type" value="Genomic_DNA"/>
</dbReference>
<dbReference type="InterPro" id="IPR010310">
    <property type="entry name" value="T7SS_ESAT-6-like"/>
</dbReference>
<protein>
    <recommendedName>
        <fullName evidence="1">ESAT-6-like protein</fullName>
    </recommendedName>
</protein>
<evidence type="ECO:0000256" key="1">
    <source>
        <dbReference type="RuleBase" id="RU362001"/>
    </source>
</evidence>
<name>A0A1L7CVY2_9CORY</name>
<dbReference type="KEGG" id="csph:CSPHI_01845"/>
<dbReference type="STRING" id="1437874.CSPHI_01845"/>
<evidence type="ECO:0000313" key="2">
    <source>
        <dbReference type="EMBL" id="APT90029.1"/>
    </source>
</evidence>
<dbReference type="AlphaFoldDB" id="A0A1L7CVY2"/>
<dbReference type="Proteomes" id="UP000185469">
    <property type="component" value="Chromosome"/>
</dbReference>
<dbReference type="NCBIfam" id="TIGR03930">
    <property type="entry name" value="WXG100_ESAT6"/>
    <property type="match status" value="1"/>
</dbReference>
<reference evidence="2 3" key="1">
    <citation type="submission" date="2014-08" db="EMBL/GenBank/DDBJ databases">
        <title>Complete genome sequence of Corynebacterium sphenisci CECT 5990(T) (=DSM 44792(T)), isolated from healthy wild penguins.</title>
        <authorList>
            <person name="Ruckert C."/>
            <person name="Albersmeier A."/>
            <person name="Winkler A."/>
            <person name="Kalinowski J."/>
        </authorList>
    </citation>
    <scope>NUCLEOTIDE SEQUENCE [LARGE SCALE GENOMIC DNA]</scope>
    <source>
        <strain evidence="2 3">DSM 44792</strain>
    </source>
</reference>
<gene>
    <name evidence="2" type="ORF">CSPHI_01845</name>
</gene>
<dbReference type="SUPFAM" id="SSF140453">
    <property type="entry name" value="EsxAB dimer-like"/>
    <property type="match status" value="1"/>
</dbReference>
<dbReference type="Gene3D" id="1.10.287.1060">
    <property type="entry name" value="ESAT-6-like"/>
    <property type="match status" value="1"/>
</dbReference>
<dbReference type="InterPro" id="IPR036689">
    <property type="entry name" value="ESAT-6-like_sf"/>
</dbReference>
<organism evidence="2 3">
    <name type="scientific">Corynebacterium sphenisci DSM 44792</name>
    <dbReference type="NCBI Taxonomy" id="1437874"/>
    <lineage>
        <taxon>Bacteria</taxon>
        <taxon>Bacillati</taxon>
        <taxon>Actinomycetota</taxon>
        <taxon>Actinomycetes</taxon>
        <taxon>Mycobacteriales</taxon>
        <taxon>Corynebacteriaceae</taxon>
        <taxon>Corynebacterium</taxon>
    </lineage>
</organism>
<dbReference type="RefSeq" id="WP_075691235.1">
    <property type="nucleotide sequence ID" value="NZ_CP009248.1"/>
</dbReference>
<comment type="similarity">
    <text evidence="1">Belongs to the WXG100 family.</text>
</comment>
<accession>A0A1L7CVY2</accession>
<proteinExistence type="inferred from homology"/>
<keyword evidence="3" id="KW-1185">Reference proteome</keyword>